<dbReference type="EMBL" id="BPLQ01011995">
    <property type="protein sequence ID" value="GIY61830.1"/>
    <property type="molecule type" value="Genomic_DNA"/>
</dbReference>
<feature type="non-terminal residue" evidence="1">
    <location>
        <position position="1"/>
    </location>
</feature>
<dbReference type="Proteomes" id="UP001054837">
    <property type="component" value="Unassembled WGS sequence"/>
</dbReference>
<reference evidence="1 2" key="1">
    <citation type="submission" date="2021-06" db="EMBL/GenBank/DDBJ databases">
        <title>Caerostris darwini draft genome.</title>
        <authorList>
            <person name="Kono N."/>
            <person name="Arakawa K."/>
        </authorList>
    </citation>
    <scope>NUCLEOTIDE SEQUENCE [LARGE SCALE GENOMIC DNA]</scope>
</reference>
<proteinExistence type="predicted"/>
<accession>A0AAV4UWU6</accession>
<sequence length="84" mass="9139">SNSGGGCDEESFSVGFEETFITSCALLTEISFDLNRFKIAELCSVRRNTIVEVPGSPYSLPPPSHRLPGDVIFPSRFARGNCDP</sequence>
<dbReference type="AlphaFoldDB" id="A0AAV4UWU6"/>
<organism evidence="1 2">
    <name type="scientific">Caerostris darwini</name>
    <dbReference type="NCBI Taxonomy" id="1538125"/>
    <lineage>
        <taxon>Eukaryota</taxon>
        <taxon>Metazoa</taxon>
        <taxon>Ecdysozoa</taxon>
        <taxon>Arthropoda</taxon>
        <taxon>Chelicerata</taxon>
        <taxon>Arachnida</taxon>
        <taxon>Araneae</taxon>
        <taxon>Araneomorphae</taxon>
        <taxon>Entelegynae</taxon>
        <taxon>Araneoidea</taxon>
        <taxon>Araneidae</taxon>
        <taxon>Caerostris</taxon>
    </lineage>
</organism>
<protein>
    <submittedName>
        <fullName evidence="1">Uncharacterized protein</fullName>
    </submittedName>
</protein>
<evidence type="ECO:0000313" key="2">
    <source>
        <dbReference type="Proteomes" id="UP001054837"/>
    </source>
</evidence>
<gene>
    <name evidence="1" type="ORF">CDAR_269631</name>
</gene>
<evidence type="ECO:0000313" key="1">
    <source>
        <dbReference type="EMBL" id="GIY61830.1"/>
    </source>
</evidence>
<name>A0AAV4UWU6_9ARAC</name>
<comment type="caution">
    <text evidence="1">The sequence shown here is derived from an EMBL/GenBank/DDBJ whole genome shotgun (WGS) entry which is preliminary data.</text>
</comment>
<keyword evidence="2" id="KW-1185">Reference proteome</keyword>